<gene>
    <name evidence="8" type="ORF">SAMN05192550_1069</name>
</gene>
<dbReference type="InterPro" id="IPR003423">
    <property type="entry name" value="OMP_efflux"/>
</dbReference>
<comment type="subcellular location">
    <subcellularLocation>
        <location evidence="1">Cell outer membrane</location>
    </subcellularLocation>
</comment>
<keyword evidence="6" id="KW-0472">Membrane</keyword>
<dbReference type="Proteomes" id="UP000182367">
    <property type="component" value="Unassembled WGS sequence"/>
</dbReference>
<dbReference type="PANTHER" id="PTHR30026:SF20">
    <property type="entry name" value="OUTER MEMBRANE PROTEIN TOLC"/>
    <property type="match status" value="1"/>
</dbReference>
<dbReference type="Gene3D" id="1.20.1600.10">
    <property type="entry name" value="Outer membrane efflux proteins (OEP)"/>
    <property type="match status" value="1"/>
</dbReference>
<evidence type="ECO:0000256" key="3">
    <source>
        <dbReference type="ARBA" id="ARBA00022448"/>
    </source>
</evidence>
<proteinExistence type="inferred from homology"/>
<dbReference type="EMBL" id="FNEO01000001">
    <property type="protein sequence ID" value="SDI88737.1"/>
    <property type="molecule type" value="Genomic_DNA"/>
</dbReference>
<comment type="similarity">
    <text evidence="2">Belongs to the outer membrane factor (OMF) (TC 1.B.17) family.</text>
</comment>
<evidence type="ECO:0000256" key="6">
    <source>
        <dbReference type="ARBA" id="ARBA00023136"/>
    </source>
</evidence>
<dbReference type="PANTHER" id="PTHR30026">
    <property type="entry name" value="OUTER MEMBRANE PROTEIN TOLC"/>
    <property type="match status" value="1"/>
</dbReference>
<keyword evidence="5" id="KW-0812">Transmembrane</keyword>
<evidence type="ECO:0000256" key="7">
    <source>
        <dbReference type="ARBA" id="ARBA00023237"/>
    </source>
</evidence>
<evidence type="ECO:0000256" key="1">
    <source>
        <dbReference type="ARBA" id="ARBA00004442"/>
    </source>
</evidence>
<keyword evidence="7" id="KW-0998">Cell outer membrane</keyword>
<dbReference type="InterPro" id="IPR051906">
    <property type="entry name" value="TolC-like"/>
</dbReference>
<dbReference type="Pfam" id="PF02321">
    <property type="entry name" value="OEP"/>
    <property type="match status" value="2"/>
</dbReference>
<dbReference type="SUPFAM" id="SSF56954">
    <property type="entry name" value="Outer membrane efflux proteins (OEP)"/>
    <property type="match status" value="1"/>
</dbReference>
<evidence type="ECO:0000313" key="8">
    <source>
        <dbReference type="EMBL" id="SDI88737.1"/>
    </source>
</evidence>
<sequence length="480" mass="53941">MCVFLSNKNLFLCSNFTSFYLDDMNLIKHRSLLLLLFLSFYCNGQSKKWSLEECVKYALDHNISIRQSELDTQTAGIDKKDAFGKFLPTVSASASHSWNIGLNQDITTGLLKNQTTQFTSAGANVGIDIYKGLQNVNNLRKANLSILASKYQLQKMQEDIALNVANAFLQVLFNKENLKVQNEQLAIDNKQLKRTEELVNAGNLPKGDLLDVKATIASDNQKVITAENALLISKLSLAQLLQLDSFENFDVDDANEFQMDQAILSQTPTAIYDKAKQERMELKIAQTNLEIAQKNVSIAKGAYQPTLRGFYNFNSRVSYADVALRDNTTGAIIGTQSPPKFFDQFSDNKGQSFGGQLNIPIFNGFATRNNVERTKVNFEKSKIALEQQELDLQRNVYTAFTDAKGALKAYESAVQALDSRLESYNYAREKFEVGLMNAFELSQSQTLLSGAQSEVLRAKYDYIFKTKILEFYFGIPIVKN</sequence>
<evidence type="ECO:0000256" key="4">
    <source>
        <dbReference type="ARBA" id="ARBA00022452"/>
    </source>
</evidence>
<reference evidence="8 9" key="1">
    <citation type="submission" date="2016-10" db="EMBL/GenBank/DDBJ databases">
        <authorList>
            <person name="Varghese N."/>
            <person name="Submissions S."/>
        </authorList>
    </citation>
    <scope>NUCLEOTIDE SEQUENCE [LARGE SCALE GENOMIC DNA]</scope>
    <source>
        <strain evidence="8 9">Gm-149</strain>
    </source>
</reference>
<evidence type="ECO:0000313" key="9">
    <source>
        <dbReference type="Proteomes" id="UP000182367"/>
    </source>
</evidence>
<organism evidence="8 9">
    <name type="scientific">Flavobacterium glycines</name>
    <dbReference type="NCBI Taxonomy" id="551990"/>
    <lineage>
        <taxon>Bacteria</taxon>
        <taxon>Pseudomonadati</taxon>
        <taxon>Bacteroidota</taxon>
        <taxon>Flavobacteriia</taxon>
        <taxon>Flavobacteriales</taxon>
        <taxon>Flavobacteriaceae</taxon>
        <taxon>Flavobacterium</taxon>
    </lineage>
</organism>
<evidence type="ECO:0000256" key="5">
    <source>
        <dbReference type="ARBA" id="ARBA00022692"/>
    </source>
</evidence>
<comment type="caution">
    <text evidence="8">The sequence shown here is derived from an EMBL/GenBank/DDBJ whole genome shotgun (WGS) entry which is preliminary data.</text>
</comment>
<keyword evidence="4" id="KW-1134">Transmembrane beta strand</keyword>
<accession>A0A1G8P8I7</accession>
<keyword evidence="3" id="KW-0813">Transport</keyword>
<name>A0A1G8P8I7_9FLAO</name>
<evidence type="ECO:0000256" key="2">
    <source>
        <dbReference type="ARBA" id="ARBA00007613"/>
    </source>
</evidence>
<protein>
    <submittedName>
        <fullName evidence="8">Outer membrane protein</fullName>
    </submittedName>
</protein>
<keyword evidence="9" id="KW-1185">Reference proteome</keyword>